<dbReference type="InterPro" id="IPR024311">
    <property type="entry name" value="Lipocalin-like"/>
</dbReference>
<dbReference type="PROSITE" id="PS51257">
    <property type="entry name" value="PROKAR_LIPOPROTEIN"/>
    <property type="match status" value="1"/>
</dbReference>
<organism evidence="2 3">
    <name type="scientific">Spongiivirga citrea</name>
    <dbReference type="NCBI Taxonomy" id="1481457"/>
    <lineage>
        <taxon>Bacteria</taxon>
        <taxon>Pseudomonadati</taxon>
        <taxon>Bacteroidota</taxon>
        <taxon>Flavobacteriia</taxon>
        <taxon>Flavobacteriales</taxon>
        <taxon>Flavobacteriaceae</taxon>
        <taxon>Spongiivirga</taxon>
    </lineage>
</organism>
<proteinExistence type="predicted"/>
<name>A0A6M0CI27_9FLAO</name>
<gene>
    <name evidence="2" type="ORF">GWK10_10375</name>
</gene>
<sequence>MKKIGLFLVVISFLSCSKGKDSTIDPNLIGLWEISSELGINDIPSVQNEGYERVTQFNFNMDGSFEFGSFIRNINSRSILAYSQRYLGTYEIEGDRLNLTYDYWGAQPLDDQYGDLQSLDELILVNENQLWSFTYSISDNQKIVFDYDPCGPAENCIDSSTLYRVD</sequence>
<keyword evidence="3" id="KW-1185">Reference proteome</keyword>
<dbReference type="EMBL" id="JAABOQ010000004">
    <property type="protein sequence ID" value="NER17618.1"/>
    <property type="molecule type" value="Genomic_DNA"/>
</dbReference>
<dbReference type="Proteomes" id="UP000474296">
    <property type="component" value="Unassembled WGS sequence"/>
</dbReference>
<evidence type="ECO:0000313" key="3">
    <source>
        <dbReference type="Proteomes" id="UP000474296"/>
    </source>
</evidence>
<evidence type="ECO:0000259" key="1">
    <source>
        <dbReference type="Pfam" id="PF13648"/>
    </source>
</evidence>
<accession>A0A6M0CI27</accession>
<reference evidence="2 3" key="1">
    <citation type="submission" date="2020-01" db="EMBL/GenBank/DDBJ databases">
        <title>Spongiivirga citrea KCTC 32990T.</title>
        <authorList>
            <person name="Wang G."/>
        </authorList>
    </citation>
    <scope>NUCLEOTIDE SEQUENCE [LARGE SCALE GENOMIC DNA]</scope>
    <source>
        <strain evidence="2 3">KCTC 32990</strain>
    </source>
</reference>
<dbReference type="RefSeq" id="WP_164032295.1">
    <property type="nucleotide sequence ID" value="NZ_JAABOQ010000004.1"/>
</dbReference>
<dbReference type="Pfam" id="PF13648">
    <property type="entry name" value="Lipocalin_4"/>
    <property type="match status" value="1"/>
</dbReference>
<evidence type="ECO:0000313" key="2">
    <source>
        <dbReference type="EMBL" id="NER17618.1"/>
    </source>
</evidence>
<feature type="domain" description="Lipocalin-like" evidence="1">
    <location>
        <begin position="28"/>
        <end position="107"/>
    </location>
</feature>
<protein>
    <recommendedName>
        <fullName evidence="1">Lipocalin-like domain-containing protein</fullName>
    </recommendedName>
</protein>
<comment type="caution">
    <text evidence="2">The sequence shown here is derived from an EMBL/GenBank/DDBJ whole genome shotgun (WGS) entry which is preliminary data.</text>
</comment>
<dbReference type="AlphaFoldDB" id="A0A6M0CI27"/>